<keyword evidence="1" id="KW-0472">Membrane</keyword>
<name>G0USG3_TRYCI</name>
<keyword evidence="1" id="KW-1133">Transmembrane helix</keyword>
<sequence>MCAWVFVMDLYLFLQRLSAKLDRTLDTLPGAHLRCGVQMLGVFFFLLVLLSFVFSSFFLSFYNSSLFNERYHPRRQTTVQLMGMPSRAGVVPTSLPSIPKLHNAYVSSACLNPSPPLTFDLI</sequence>
<dbReference type="AlphaFoldDB" id="G0USG3"/>
<proteinExistence type="predicted"/>
<keyword evidence="1" id="KW-0812">Transmembrane</keyword>
<accession>G0USG3</accession>
<evidence type="ECO:0008006" key="4">
    <source>
        <dbReference type="Google" id="ProtNLM"/>
    </source>
</evidence>
<keyword evidence="2" id="KW-0732">Signal</keyword>
<protein>
    <recommendedName>
        <fullName evidence="4">T. congolense-specific, cell surface-expressed gene family</fullName>
    </recommendedName>
</protein>
<evidence type="ECO:0000256" key="2">
    <source>
        <dbReference type="SAM" id="SignalP"/>
    </source>
</evidence>
<evidence type="ECO:0000256" key="1">
    <source>
        <dbReference type="SAM" id="Phobius"/>
    </source>
</evidence>
<organism evidence="3">
    <name type="scientific">Trypanosoma congolense (strain IL3000)</name>
    <dbReference type="NCBI Taxonomy" id="1068625"/>
    <lineage>
        <taxon>Eukaryota</taxon>
        <taxon>Discoba</taxon>
        <taxon>Euglenozoa</taxon>
        <taxon>Kinetoplastea</taxon>
        <taxon>Metakinetoplastina</taxon>
        <taxon>Trypanosomatida</taxon>
        <taxon>Trypanosomatidae</taxon>
        <taxon>Trypanosoma</taxon>
        <taxon>Nannomonas</taxon>
    </lineage>
</organism>
<feature type="chain" id="PRO_5003410395" description="T. congolense-specific, cell surface-expressed gene family" evidence="2">
    <location>
        <begin position="20"/>
        <end position="122"/>
    </location>
</feature>
<evidence type="ECO:0000313" key="3">
    <source>
        <dbReference type="EMBL" id="CCC92326.1"/>
    </source>
</evidence>
<feature type="transmembrane region" description="Helical" evidence="1">
    <location>
        <begin position="43"/>
        <end position="62"/>
    </location>
</feature>
<feature type="signal peptide" evidence="2">
    <location>
        <begin position="1"/>
        <end position="19"/>
    </location>
</feature>
<reference evidence="3" key="1">
    <citation type="journal article" date="2012" name="Proc. Natl. Acad. Sci. U.S.A.">
        <title>Antigenic diversity is generated by distinct evolutionary mechanisms in African trypanosome species.</title>
        <authorList>
            <person name="Jackson A.P."/>
            <person name="Berry A."/>
            <person name="Aslett M."/>
            <person name="Allison H.C."/>
            <person name="Burton P."/>
            <person name="Vavrova-Anderson J."/>
            <person name="Brown R."/>
            <person name="Browne H."/>
            <person name="Corton N."/>
            <person name="Hauser H."/>
            <person name="Gamble J."/>
            <person name="Gilderthorp R."/>
            <person name="Marcello L."/>
            <person name="McQuillan J."/>
            <person name="Otto T.D."/>
            <person name="Quail M.A."/>
            <person name="Sanders M.J."/>
            <person name="van Tonder A."/>
            <person name="Ginger M.L."/>
            <person name="Field M.C."/>
            <person name="Barry J.D."/>
            <person name="Hertz-Fowler C."/>
            <person name="Berriman M."/>
        </authorList>
    </citation>
    <scope>NUCLEOTIDE SEQUENCE</scope>
    <source>
        <strain evidence="3">IL3000</strain>
    </source>
</reference>
<dbReference type="EMBL" id="HE575321">
    <property type="protein sequence ID" value="CCC92326.1"/>
    <property type="molecule type" value="Genomic_DNA"/>
</dbReference>
<gene>
    <name evidence="3" type="ORF">TCIL3000_8_5480</name>
</gene>